<proteinExistence type="predicted"/>
<accession>A0A1W2FSH3</accession>
<dbReference type="EMBL" id="FWYC01000022">
    <property type="protein sequence ID" value="SMD24576.1"/>
    <property type="molecule type" value="Genomic_DNA"/>
</dbReference>
<evidence type="ECO:0000313" key="3">
    <source>
        <dbReference type="Proteomes" id="UP000192840"/>
    </source>
</evidence>
<keyword evidence="1" id="KW-0732">Signal</keyword>
<evidence type="ECO:0000256" key="1">
    <source>
        <dbReference type="SAM" id="SignalP"/>
    </source>
</evidence>
<name>A0A1W2FSH3_9PSEU</name>
<keyword evidence="3" id="KW-1185">Reference proteome</keyword>
<feature type="signal peptide" evidence="1">
    <location>
        <begin position="1"/>
        <end position="31"/>
    </location>
</feature>
<reference evidence="3" key="1">
    <citation type="submission" date="2017-04" db="EMBL/GenBank/DDBJ databases">
        <authorList>
            <person name="Varghese N."/>
            <person name="Submissions S."/>
        </authorList>
    </citation>
    <scope>NUCLEOTIDE SEQUENCE [LARGE SCALE GENOMIC DNA]</scope>
    <source>
        <strain evidence="3">DSM 44073</strain>
    </source>
</reference>
<evidence type="ECO:0008006" key="4">
    <source>
        <dbReference type="Google" id="ProtNLM"/>
    </source>
</evidence>
<evidence type="ECO:0000313" key="2">
    <source>
        <dbReference type="EMBL" id="SMD24576.1"/>
    </source>
</evidence>
<feature type="chain" id="PRO_5010700621" description="DUF2690 domain-containing protein" evidence="1">
    <location>
        <begin position="32"/>
        <end position="153"/>
    </location>
</feature>
<dbReference type="OrthoDB" id="2863790at2"/>
<dbReference type="RefSeq" id="WP_030480753.1">
    <property type="nucleotide sequence ID" value="NZ_FWYC01000022.1"/>
</dbReference>
<protein>
    <recommendedName>
        <fullName evidence="4">DUF2690 domain-containing protein</fullName>
    </recommendedName>
</protein>
<dbReference type="Proteomes" id="UP000192840">
    <property type="component" value="Unassembled WGS sequence"/>
</dbReference>
<dbReference type="AlphaFoldDB" id="A0A1W2FSH3"/>
<organism evidence="2 3">
    <name type="scientific">Lentzea albidocapillata</name>
    <dbReference type="NCBI Taxonomy" id="40571"/>
    <lineage>
        <taxon>Bacteria</taxon>
        <taxon>Bacillati</taxon>
        <taxon>Actinomycetota</taxon>
        <taxon>Actinomycetes</taxon>
        <taxon>Pseudonocardiales</taxon>
        <taxon>Pseudonocardiaceae</taxon>
        <taxon>Lentzea</taxon>
    </lineage>
</organism>
<dbReference type="InterPro" id="IPR021224">
    <property type="entry name" value="DUF2690"/>
</dbReference>
<sequence length="153" mass="16825">MLIIRSRTPNVLFLVLAMMGTLVFGTGTATAAPCVGPSCHGQNPQSTGCANDAVTKIAKEYKQENQSSWRAEMRYSPSCRAAWYRQIVYSGRNLGFHISAWNPGGASVEFAGAADWIYTKMVNASSGVEACGGAQFYTYDQWRRWNFLGCFRG</sequence>
<dbReference type="STRING" id="40571.SAMN05660733_07745"/>
<dbReference type="Pfam" id="PF10901">
    <property type="entry name" value="DUF2690"/>
    <property type="match status" value="1"/>
</dbReference>
<gene>
    <name evidence="2" type="ORF">SAMN05660733_07745</name>
</gene>